<dbReference type="AlphaFoldDB" id="A0A8X8BUH9"/>
<evidence type="ECO:0000259" key="5">
    <source>
        <dbReference type="PROSITE" id="PS50405"/>
    </source>
</evidence>
<dbReference type="InterPro" id="IPR036249">
    <property type="entry name" value="Thioredoxin-like_sf"/>
</dbReference>
<evidence type="ECO:0000259" key="4">
    <source>
        <dbReference type="PROSITE" id="PS50404"/>
    </source>
</evidence>
<dbReference type="PROSITE" id="PS50404">
    <property type="entry name" value="GST_NTER"/>
    <property type="match status" value="1"/>
</dbReference>
<dbReference type="InterPro" id="IPR050213">
    <property type="entry name" value="GST_superfamily"/>
</dbReference>
<dbReference type="PRINTS" id="PR01266">
    <property type="entry name" value="GSTRNSFRASEA"/>
</dbReference>
<feature type="domain" description="GST C-terminal" evidence="5">
    <location>
        <begin position="160"/>
        <end position="284"/>
    </location>
</feature>
<dbReference type="SUPFAM" id="SSF47616">
    <property type="entry name" value="GST C-terminal domain-like"/>
    <property type="match status" value="1"/>
</dbReference>
<organism evidence="6 7">
    <name type="scientific">Polypterus senegalus</name>
    <name type="common">Senegal bichir</name>
    <dbReference type="NCBI Taxonomy" id="55291"/>
    <lineage>
        <taxon>Eukaryota</taxon>
        <taxon>Metazoa</taxon>
        <taxon>Chordata</taxon>
        <taxon>Craniata</taxon>
        <taxon>Vertebrata</taxon>
        <taxon>Euteleostomi</taxon>
        <taxon>Actinopterygii</taxon>
        <taxon>Polypteriformes</taxon>
        <taxon>Polypteridae</taxon>
        <taxon>Polypterus</taxon>
    </lineage>
</organism>
<accession>A0A8X8BUH9</accession>
<name>A0A8X8BUH9_POLSE</name>
<dbReference type="SUPFAM" id="SSF52833">
    <property type="entry name" value="Thioredoxin-like"/>
    <property type="match status" value="1"/>
</dbReference>
<comment type="caution">
    <text evidence="6">The sequence shown here is derived from an EMBL/GenBank/DDBJ whole genome shotgun (WGS) entry which is preliminary data.</text>
</comment>
<dbReference type="PANTHER" id="PTHR11571:SF230">
    <property type="entry name" value="GLUTATHIONE TRANSFERASE"/>
    <property type="match status" value="1"/>
</dbReference>
<dbReference type="InterPro" id="IPR010987">
    <property type="entry name" value="Glutathione-S-Trfase_C-like"/>
</dbReference>
<dbReference type="InterPro" id="IPR003080">
    <property type="entry name" value="GST_alpha"/>
</dbReference>
<dbReference type="EMBL" id="JAATIS010000859">
    <property type="protein sequence ID" value="KAG2467384.1"/>
    <property type="molecule type" value="Genomic_DNA"/>
</dbReference>
<sequence>MSCLSLVSHHGQPPVASPRHTNCIVRYRGRGPQAGTEDEVGGPLWFWGGIPILAGNAGTWLACSTGHQTVPVYHQVVLGHHYKAHGVRKGHRVRSSPSLCVPLQFDEVLLKSRAQYLQMVKDGLMMFEQVPLVEVDGMRLVQSRAILNYIAGKYDMNGSNLKERATIDMYVEGIRDLTDIIIRQPFLPDAERDANLDLINRRATKRYFPVFEKALAQGGKDFLVGSKMSLADVQLFEAILMVEEKVPSVLDPFPQLQAFKKHLELVPTIKKFLQPGSKRKPPPDEHYVKNVKEILDF</sequence>
<dbReference type="CDD" id="cd03208">
    <property type="entry name" value="GST_C_Alpha"/>
    <property type="match status" value="1"/>
</dbReference>
<dbReference type="PANTHER" id="PTHR11571">
    <property type="entry name" value="GLUTATHIONE S-TRANSFERASE"/>
    <property type="match status" value="1"/>
</dbReference>
<dbReference type="Gene3D" id="3.40.30.10">
    <property type="entry name" value="Glutaredoxin"/>
    <property type="match status" value="1"/>
</dbReference>
<dbReference type="GO" id="GO:0006749">
    <property type="term" value="P:glutathione metabolic process"/>
    <property type="evidence" value="ECO:0007669"/>
    <property type="project" value="TreeGrafter"/>
</dbReference>
<dbReference type="Pfam" id="PF14497">
    <property type="entry name" value="GST_C_3"/>
    <property type="match status" value="1"/>
</dbReference>
<dbReference type="InterPro" id="IPR036282">
    <property type="entry name" value="Glutathione-S-Trfase_C_sf"/>
</dbReference>
<gene>
    <name evidence="6" type="primary">Gsta3</name>
    <name evidence="6" type="ORF">GTO96_0009992</name>
</gene>
<evidence type="ECO:0000256" key="1">
    <source>
        <dbReference type="ARBA" id="ARBA00011055"/>
    </source>
</evidence>
<proteinExistence type="inferred from homology"/>
<dbReference type="Pfam" id="PF02798">
    <property type="entry name" value="GST_N"/>
    <property type="match status" value="1"/>
</dbReference>
<dbReference type="Proteomes" id="UP000886611">
    <property type="component" value="Unassembled WGS sequence"/>
</dbReference>
<dbReference type="EC" id="2.5.1.18" evidence="2"/>
<feature type="non-terminal residue" evidence="6">
    <location>
        <position position="297"/>
    </location>
</feature>
<dbReference type="SFLD" id="SFLDS00019">
    <property type="entry name" value="Glutathione_Transferase_(cytos"/>
    <property type="match status" value="1"/>
</dbReference>
<dbReference type="FunFam" id="1.20.1050.10:FF:000005">
    <property type="entry name" value="Glutathione S-transferase A1"/>
    <property type="match status" value="1"/>
</dbReference>
<evidence type="ECO:0000256" key="3">
    <source>
        <dbReference type="ARBA" id="ARBA00022679"/>
    </source>
</evidence>
<protein>
    <recommendedName>
        <fullName evidence="2">glutathione transferase</fullName>
        <ecNumber evidence="2">2.5.1.18</ecNumber>
    </recommendedName>
</protein>
<feature type="domain" description="GST N-terminal" evidence="4">
    <location>
        <begin position="103"/>
        <end position="158"/>
    </location>
</feature>
<evidence type="ECO:0000313" key="7">
    <source>
        <dbReference type="Proteomes" id="UP000886611"/>
    </source>
</evidence>
<dbReference type="PROSITE" id="PS50405">
    <property type="entry name" value="GST_CTER"/>
    <property type="match status" value="1"/>
</dbReference>
<dbReference type="GO" id="GO:0004364">
    <property type="term" value="F:glutathione transferase activity"/>
    <property type="evidence" value="ECO:0007669"/>
    <property type="project" value="UniProtKB-EC"/>
</dbReference>
<evidence type="ECO:0000313" key="6">
    <source>
        <dbReference type="EMBL" id="KAG2467384.1"/>
    </source>
</evidence>
<feature type="non-terminal residue" evidence="6">
    <location>
        <position position="1"/>
    </location>
</feature>
<dbReference type="InterPro" id="IPR040079">
    <property type="entry name" value="Glutathione_S-Trfase"/>
</dbReference>
<dbReference type="InterPro" id="IPR004046">
    <property type="entry name" value="GST_C"/>
</dbReference>
<evidence type="ECO:0000256" key="2">
    <source>
        <dbReference type="ARBA" id="ARBA00012452"/>
    </source>
</evidence>
<keyword evidence="3 6" id="KW-0808">Transferase</keyword>
<keyword evidence="7" id="KW-1185">Reference proteome</keyword>
<dbReference type="InterPro" id="IPR004045">
    <property type="entry name" value="Glutathione_S-Trfase_N"/>
</dbReference>
<comment type="similarity">
    <text evidence="1">Belongs to the GST superfamily. Alpha family.</text>
</comment>
<reference evidence="6 7" key="1">
    <citation type="journal article" date="2021" name="Cell">
        <title>Tracing the genetic footprints of vertebrate landing in non-teleost ray-finned fishes.</title>
        <authorList>
            <person name="Bi X."/>
            <person name="Wang K."/>
            <person name="Yang L."/>
            <person name="Pan H."/>
            <person name="Jiang H."/>
            <person name="Wei Q."/>
            <person name="Fang M."/>
            <person name="Yu H."/>
            <person name="Zhu C."/>
            <person name="Cai Y."/>
            <person name="He Y."/>
            <person name="Gan X."/>
            <person name="Zeng H."/>
            <person name="Yu D."/>
            <person name="Zhu Y."/>
            <person name="Jiang H."/>
            <person name="Qiu Q."/>
            <person name="Yang H."/>
            <person name="Zhang Y.E."/>
            <person name="Wang W."/>
            <person name="Zhu M."/>
            <person name="He S."/>
            <person name="Zhang G."/>
        </authorList>
    </citation>
    <scope>NUCLEOTIDE SEQUENCE [LARGE SCALE GENOMIC DNA]</scope>
    <source>
        <strain evidence="6">Bchr_013</strain>
    </source>
</reference>
<dbReference type="Gene3D" id="1.20.1050.10">
    <property type="match status" value="1"/>
</dbReference>